<dbReference type="AlphaFoldDB" id="A0A317PDB2"/>
<sequence length="389" mass="41543">MIMLHGPLFRCCLSRLAVLGALVASAAGPPATAADVVPTQEVEVIVEKLAGGLSHPWSVEPLPDGSILVTERSGEMHLFRDGKLSKPIAGMPEVLVEGQGGLLDVALANDFASSRVIFLSYSAGTPAAAGTAIARATLSADMTSLQQVTEIFRMNRPSATHRHFGSRIAVATDGTLFFSIGDRGKDERAQDWSDHAGAVLRINPDGSIPPDNPRVGSDAPEVWSKGHRNPQGLAFDSETGELFEIEHGARGGDEVNLPRAGANYGWPTISYGRHYSGAEIGIGTAADGYEQPIHYWDPSIAPGGMAVYRGRMFPEWNGDLLVAALKFQLLARLHLDAETREVLGEERILKGHYGRIRDVGVDADGAVLVVTDEEDGALLRISRSPVAEN</sequence>
<dbReference type="SUPFAM" id="SSF50952">
    <property type="entry name" value="Soluble quinoprotein glucose dehydrogenase"/>
    <property type="match status" value="1"/>
</dbReference>
<feature type="chain" id="PRO_5016349398" evidence="2">
    <location>
        <begin position="27"/>
        <end position="389"/>
    </location>
</feature>
<dbReference type="InterPro" id="IPR011042">
    <property type="entry name" value="6-blade_b-propeller_TolB-like"/>
</dbReference>
<comment type="caution">
    <text evidence="4">The sequence shown here is derived from an EMBL/GenBank/DDBJ whole genome shotgun (WGS) entry which is preliminary data.</text>
</comment>
<dbReference type="EMBL" id="QGTR01000006">
    <property type="protein sequence ID" value="PWV97635.1"/>
    <property type="molecule type" value="Genomic_DNA"/>
</dbReference>
<organism evidence="4 5">
    <name type="scientific">Hoeflea marina</name>
    <dbReference type="NCBI Taxonomy" id="274592"/>
    <lineage>
        <taxon>Bacteria</taxon>
        <taxon>Pseudomonadati</taxon>
        <taxon>Pseudomonadota</taxon>
        <taxon>Alphaproteobacteria</taxon>
        <taxon>Hyphomicrobiales</taxon>
        <taxon>Rhizobiaceae</taxon>
        <taxon>Hoeflea</taxon>
    </lineage>
</organism>
<dbReference type="Proteomes" id="UP000246352">
    <property type="component" value="Unassembled WGS sequence"/>
</dbReference>
<feature type="signal peptide" evidence="2">
    <location>
        <begin position="1"/>
        <end position="26"/>
    </location>
</feature>
<evidence type="ECO:0000259" key="3">
    <source>
        <dbReference type="Pfam" id="PF07995"/>
    </source>
</evidence>
<feature type="region of interest" description="Disordered" evidence="1">
    <location>
        <begin position="200"/>
        <end position="230"/>
    </location>
</feature>
<gene>
    <name evidence="4" type="ORF">DFR52_106158</name>
</gene>
<dbReference type="PANTHER" id="PTHR19328">
    <property type="entry name" value="HEDGEHOG-INTERACTING PROTEIN"/>
    <property type="match status" value="1"/>
</dbReference>
<keyword evidence="5" id="KW-1185">Reference proteome</keyword>
<dbReference type="InterPro" id="IPR012938">
    <property type="entry name" value="Glc/Sorbosone_DH"/>
</dbReference>
<evidence type="ECO:0000313" key="5">
    <source>
        <dbReference type="Proteomes" id="UP000246352"/>
    </source>
</evidence>
<reference evidence="4 5" key="1">
    <citation type="submission" date="2018-05" db="EMBL/GenBank/DDBJ databases">
        <title>Genomic Encyclopedia of Type Strains, Phase IV (KMG-IV): sequencing the most valuable type-strain genomes for metagenomic binning, comparative biology and taxonomic classification.</title>
        <authorList>
            <person name="Goeker M."/>
        </authorList>
    </citation>
    <scope>NUCLEOTIDE SEQUENCE [LARGE SCALE GENOMIC DNA]</scope>
    <source>
        <strain evidence="4 5">DSM 16791</strain>
    </source>
</reference>
<dbReference type="Pfam" id="PF07995">
    <property type="entry name" value="GSDH"/>
    <property type="match status" value="1"/>
</dbReference>
<dbReference type="InterPro" id="IPR011041">
    <property type="entry name" value="Quinoprot_gluc/sorb_DH_b-prop"/>
</dbReference>
<dbReference type="Gene3D" id="2.120.10.30">
    <property type="entry name" value="TolB, C-terminal domain"/>
    <property type="match status" value="1"/>
</dbReference>
<evidence type="ECO:0000313" key="4">
    <source>
        <dbReference type="EMBL" id="PWV97635.1"/>
    </source>
</evidence>
<dbReference type="PANTHER" id="PTHR19328:SF75">
    <property type="entry name" value="ALDOSE SUGAR DEHYDROGENASE YLII"/>
    <property type="match status" value="1"/>
</dbReference>
<keyword evidence="2" id="KW-0732">Signal</keyword>
<evidence type="ECO:0000256" key="2">
    <source>
        <dbReference type="SAM" id="SignalP"/>
    </source>
</evidence>
<accession>A0A317PDB2</accession>
<protein>
    <submittedName>
        <fullName evidence="4">Glucose/arabinose dehydrogenase</fullName>
    </submittedName>
</protein>
<feature type="domain" description="Glucose/Sorbosone dehydrogenase" evidence="3">
    <location>
        <begin position="53"/>
        <end position="380"/>
    </location>
</feature>
<name>A0A317PDB2_9HYPH</name>
<evidence type="ECO:0000256" key="1">
    <source>
        <dbReference type="SAM" id="MobiDB-lite"/>
    </source>
</evidence>
<proteinExistence type="predicted"/>